<keyword evidence="9 19" id="KW-1133">Transmembrane helix</keyword>
<evidence type="ECO:0000256" key="15">
    <source>
        <dbReference type="ARBA" id="ARBA00024479"/>
    </source>
</evidence>
<evidence type="ECO:0000256" key="12">
    <source>
        <dbReference type="ARBA" id="ARBA00023055"/>
    </source>
</evidence>
<evidence type="ECO:0000256" key="11">
    <source>
        <dbReference type="ARBA" id="ARBA00023034"/>
    </source>
</evidence>
<keyword evidence="11" id="KW-0333">Golgi apparatus</keyword>
<keyword evidence="13 19" id="KW-0472">Membrane</keyword>
<protein>
    <recommendedName>
        <fullName evidence="6 19">Autophagy-related protein 9</fullName>
    </recommendedName>
</protein>
<dbReference type="GO" id="GO:0006869">
    <property type="term" value="P:lipid transport"/>
    <property type="evidence" value="ECO:0007669"/>
    <property type="project" value="UniProtKB-KW"/>
</dbReference>
<evidence type="ECO:0000256" key="3">
    <source>
        <dbReference type="ARBA" id="ARBA00004511"/>
    </source>
</evidence>
<dbReference type="GO" id="GO:0034727">
    <property type="term" value="P:piecemeal microautophagy of the nucleus"/>
    <property type="evidence" value="ECO:0007669"/>
    <property type="project" value="TreeGrafter"/>
</dbReference>
<feature type="transmembrane region" description="Helical" evidence="19">
    <location>
        <begin position="228"/>
        <end position="251"/>
    </location>
</feature>
<feature type="transmembrane region" description="Helical" evidence="19">
    <location>
        <begin position="530"/>
        <end position="552"/>
    </location>
</feature>
<dbReference type="GO" id="GO:0034045">
    <property type="term" value="C:phagophore assembly site membrane"/>
    <property type="evidence" value="ECO:0007669"/>
    <property type="project" value="UniProtKB-SubCell"/>
</dbReference>
<dbReference type="InterPro" id="IPR007241">
    <property type="entry name" value="Autophagy-rel_prot_9"/>
</dbReference>
<dbReference type="AlphaFoldDB" id="A0A6A5V8A6"/>
<dbReference type="PANTHER" id="PTHR13038">
    <property type="entry name" value="APG9 AUTOPHAGY 9"/>
    <property type="match status" value="1"/>
</dbReference>
<comment type="subcellular location">
    <subcellularLocation>
        <location evidence="1">Cytoplasmic vesicle membrane</location>
        <topology evidence="1">Multi-pass membrane protein</topology>
    </subcellularLocation>
    <subcellularLocation>
        <location evidence="2">Endoplasmic reticulum membrane</location>
        <topology evidence="2">Multi-pass membrane protein</topology>
    </subcellularLocation>
    <subcellularLocation>
        <location evidence="4">Golgi apparatus membrane</location>
        <topology evidence="4">Multi-pass membrane protein</topology>
    </subcellularLocation>
    <subcellularLocation>
        <location evidence="3 19">Preautophagosomal structure membrane</location>
        <topology evidence="3 19">Multi-pass membrane protein</topology>
    </subcellularLocation>
</comment>
<dbReference type="GO" id="GO:0005789">
    <property type="term" value="C:endoplasmic reticulum membrane"/>
    <property type="evidence" value="ECO:0007669"/>
    <property type="project" value="UniProtKB-SubCell"/>
</dbReference>
<evidence type="ECO:0000256" key="20">
    <source>
        <dbReference type="SAM" id="MobiDB-lite"/>
    </source>
</evidence>
<proteinExistence type="inferred from homology"/>
<dbReference type="GO" id="GO:0061709">
    <property type="term" value="P:reticulophagy"/>
    <property type="evidence" value="ECO:0007669"/>
    <property type="project" value="TreeGrafter"/>
</dbReference>
<evidence type="ECO:0000256" key="18">
    <source>
        <dbReference type="ARBA" id="ARBA00024631"/>
    </source>
</evidence>
<evidence type="ECO:0000256" key="1">
    <source>
        <dbReference type="ARBA" id="ARBA00004439"/>
    </source>
</evidence>
<evidence type="ECO:0000256" key="6">
    <source>
        <dbReference type="ARBA" id="ARBA00018074"/>
    </source>
</evidence>
<dbReference type="OrthoDB" id="2020634at2759"/>
<evidence type="ECO:0000256" key="17">
    <source>
        <dbReference type="ARBA" id="ARBA00024621"/>
    </source>
</evidence>
<evidence type="ECO:0000256" key="16">
    <source>
        <dbReference type="ARBA" id="ARBA00024615"/>
    </source>
</evidence>
<dbReference type="Proteomes" id="UP000800036">
    <property type="component" value="Unassembled WGS sequence"/>
</dbReference>
<evidence type="ECO:0000256" key="8">
    <source>
        <dbReference type="ARBA" id="ARBA00022692"/>
    </source>
</evidence>
<gene>
    <name evidence="21" type="ORF">BU23DRAFT_554332</name>
</gene>
<evidence type="ECO:0000256" key="9">
    <source>
        <dbReference type="ARBA" id="ARBA00022989"/>
    </source>
</evidence>
<dbReference type="EMBL" id="ML976681">
    <property type="protein sequence ID" value="KAF1973344.1"/>
    <property type="molecule type" value="Genomic_DNA"/>
</dbReference>
<comment type="catalytic activity">
    <reaction evidence="15">
        <text>a 1,2-diacyl-sn-glycero-3-phospho-L-serine(in) = a 1,2-diacyl-sn-glycero-3-phospho-L-serine(out)</text>
        <dbReference type="Rhea" id="RHEA:38663"/>
        <dbReference type="ChEBI" id="CHEBI:57262"/>
    </reaction>
</comment>
<dbReference type="PANTHER" id="PTHR13038:SF10">
    <property type="entry name" value="AUTOPHAGY-RELATED PROTEIN 9"/>
    <property type="match status" value="1"/>
</dbReference>
<feature type="transmembrane region" description="Helical" evidence="19">
    <location>
        <begin position="271"/>
        <end position="288"/>
    </location>
</feature>
<keyword evidence="22" id="KW-1185">Reference proteome</keyword>
<keyword evidence="7 19" id="KW-0813">Transport</keyword>
<accession>A0A6A5V8A6</accession>
<keyword evidence="12 19" id="KW-0445">Lipid transport</keyword>
<keyword evidence="10 19" id="KW-0072">Autophagy</keyword>
<organism evidence="21 22">
    <name type="scientific">Bimuria novae-zelandiae CBS 107.79</name>
    <dbReference type="NCBI Taxonomy" id="1447943"/>
    <lineage>
        <taxon>Eukaryota</taxon>
        <taxon>Fungi</taxon>
        <taxon>Dikarya</taxon>
        <taxon>Ascomycota</taxon>
        <taxon>Pezizomycotina</taxon>
        <taxon>Dothideomycetes</taxon>
        <taxon>Pleosporomycetidae</taxon>
        <taxon>Pleosporales</taxon>
        <taxon>Massarineae</taxon>
        <taxon>Didymosphaeriaceae</taxon>
        <taxon>Bimuria</taxon>
    </lineage>
</organism>
<dbReference type="GO" id="GO:0034497">
    <property type="term" value="P:protein localization to phagophore assembly site"/>
    <property type="evidence" value="ECO:0007669"/>
    <property type="project" value="TreeGrafter"/>
</dbReference>
<evidence type="ECO:0000256" key="13">
    <source>
        <dbReference type="ARBA" id="ARBA00023136"/>
    </source>
</evidence>
<comment type="function">
    <text evidence="19">Phospholipid scramblase involved in autophagy. Cycles between the preautophagosomal structure/phagophore assembly site (PAS) and the cytoplasmic vesicle pool and supplies membrane for the growing autophagosome. Lipid scramblase activity plays a key role in preautophagosomal structure/phagophore assembly by distributing the phospholipids that arrive through ATG2 from the cytoplasmic to the luminal leaflet of the bilayer, thereby driving autophagosomal membrane expansion.</text>
</comment>
<evidence type="ECO:0000256" key="7">
    <source>
        <dbReference type="ARBA" id="ARBA00022448"/>
    </source>
</evidence>
<feature type="compositionally biased region" description="Basic and acidic residues" evidence="20">
    <location>
        <begin position="155"/>
        <end position="168"/>
    </location>
</feature>
<dbReference type="Pfam" id="PF04109">
    <property type="entry name" value="ATG9"/>
    <property type="match status" value="1"/>
</dbReference>
<evidence type="ECO:0000256" key="2">
    <source>
        <dbReference type="ARBA" id="ARBA00004477"/>
    </source>
</evidence>
<evidence type="ECO:0000313" key="22">
    <source>
        <dbReference type="Proteomes" id="UP000800036"/>
    </source>
</evidence>
<evidence type="ECO:0000256" key="5">
    <source>
        <dbReference type="ARBA" id="ARBA00006185"/>
    </source>
</evidence>
<name>A0A6A5V8A6_9PLEO</name>
<dbReference type="GO" id="GO:0005776">
    <property type="term" value="C:autophagosome"/>
    <property type="evidence" value="ECO:0007669"/>
    <property type="project" value="TreeGrafter"/>
</dbReference>
<feature type="region of interest" description="Disordered" evidence="20">
    <location>
        <begin position="1"/>
        <end position="41"/>
    </location>
</feature>
<dbReference type="GO" id="GO:0000139">
    <property type="term" value="C:Golgi membrane"/>
    <property type="evidence" value="ECO:0007669"/>
    <property type="project" value="UniProtKB-SubCell"/>
</dbReference>
<evidence type="ECO:0000256" key="14">
    <source>
        <dbReference type="ARBA" id="ARBA00023329"/>
    </source>
</evidence>
<dbReference type="GO" id="GO:0000422">
    <property type="term" value="P:autophagy of mitochondrion"/>
    <property type="evidence" value="ECO:0007669"/>
    <property type="project" value="TreeGrafter"/>
</dbReference>
<feature type="region of interest" description="Disordered" evidence="20">
    <location>
        <begin position="734"/>
        <end position="880"/>
    </location>
</feature>
<comment type="catalytic activity">
    <reaction evidence="18">
        <text>a 1,2-diacyl-sn-glycero-3-phosphocholine(in) = a 1,2-diacyl-sn-glycero-3-phosphocholine(out)</text>
        <dbReference type="Rhea" id="RHEA:38571"/>
        <dbReference type="ChEBI" id="CHEBI:57643"/>
    </reaction>
</comment>
<keyword evidence="8 19" id="KW-0812">Transmembrane</keyword>
<keyword evidence="14" id="KW-0968">Cytoplasmic vesicle</keyword>
<dbReference type="GO" id="GO:0030659">
    <property type="term" value="C:cytoplasmic vesicle membrane"/>
    <property type="evidence" value="ECO:0007669"/>
    <property type="project" value="UniProtKB-SubCell"/>
</dbReference>
<comment type="catalytic activity">
    <reaction evidence="16">
        <text>a 1,2-diacyl-sn-glycero-3-phosphoethanolamine(in) = a 1,2-diacyl-sn-glycero-3-phosphoethanolamine(out)</text>
        <dbReference type="Rhea" id="RHEA:38895"/>
        <dbReference type="ChEBI" id="CHEBI:64612"/>
    </reaction>
</comment>
<feature type="region of interest" description="Disordered" evidence="20">
    <location>
        <begin position="61"/>
        <end position="183"/>
    </location>
</feature>
<comment type="caution">
    <text evidence="19">Lacks conserved residue(s) required for the propagation of feature annotation.</text>
</comment>
<sequence length="880" mass="100375">MASNLFSRILPSVSDDPYETEPLNIPDRYPSPAADARRSTMDIDNENLDARFEDLDLEHLLADDNERMSESAASAHQPDDRAPPGINTANRAAAWRQPPLSSRPPPSEDDDDVPQSLLLEGGVASPHATRTEPTKGLPPPVPGPSTRHTRAQWETTRRQQRLHDEGRRNTGAPQTWRTPVRPGQYTLDPKQRAMWLWVNQTDDLDTFLREVYEYYTGCGIWSILLQKFLMLLQAVFVIGFLTFLGWCIDYSKLSGSHKLGDVLQPKCMHKIHGFWWLALCSFIIYWLWSMMKLVGRYPRLQAMHDFFHHLLEIPDRDIQSVQWQHVVGRIMALRDANLTTASNLTPEVRKLLDSKSRQRLDAVDIASRLMRRDNYLIALFNKEILDVSIPIPFLGNRSIFSDTTRFHVNLAIMDLVFSGPNGSFNQDFLRERNRRNLVATLRTRLMYVGFFSVLVAPFSVGYFLATYLFSRFTEYHKNPSILGDRDFTPFAQWKFREFNELPHLFNRRRNMAYPAANLYLQQFPKAKLEMISGFVAFVTGAFSTVLILVTLLDSELFLNFEITPGKNALFYMTVCGAIYMAARGSSAQEDQITDPAYYLDAVIYHTRYEPDSWHDRFHTDEVRAEFSKLYQPKVLLYVEELLSILITPFILMFRLPNCSERIVDFFREFSIVVDGLGVVCSYSMFPFKKGENNLPANRTGRRQDNELREDYFIAKDNKMMASYHGFMETYATTTGRGPASRFHPPPQFPTHHYSSSQATSPVDARGTSRGPAGRQPLNRRTARGPGPERGEPMNSALLDPIHQPSASILRSPRQGPQGRHRSSFQPLSVPEESMVSESWQPQQDDETEDEAPGGNRGGVLQLLHQFSRAQAEGRGGGVGV</sequence>
<evidence type="ECO:0000256" key="10">
    <source>
        <dbReference type="ARBA" id="ARBA00023006"/>
    </source>
</evidence>
<feature type="transmembrane region" description="Helical" evidence="19">
    <location>
        <begin position="445"/>
        <end position="469"/>
    </location>
</feature>
<evidence type="ECO:0000256" key="19">
    <source>
        <dbReference type="RuleBase" id="RU364027"/>
    </source>
</evidence>
<comment type="catalytic activity">
    <reaction evidence="17">
        <text>a 1,2-diacyl-sn-glycero-3-phospho-(1D-myo-inositol-3-phosphate)(in) = a 1,2-diacyl-sn-glycero-3-phospho-(1D-myo-inositol-3-phosphate)(out)</text>
        <dbReference type="Rhea" id="RHEA:67920"/>
        <dbReference type="ChEBI" id="CHEBI:58088"/>
    </reaction>
</comment>
<reference evidence="21" key="1">
    <citation type="journal article" date="2020" name="Stud. Mycol.">
        <title>101 Dothideomycetes genomes: a test case for predicting lifestyles and emergence of pathogens.</title>
        <authorList>
            <person name="Haridas S."/>
            <person name="Albert R."/>
            <person name="Binder M."/>
            <person name="Bloem J."/>
            <person name="Labutti K."/>
            <person name="Salamov A."/>
            <person name="Andreopoulos B."/>
            <person name="Baker S."/>
            <person name="Barry K."/>
            <person name="Bills G."/>
            <person name="Bluhm B."/>
            <person name="Cannon C."/>
            <person name="Castanera R."/>
            <person name="Culley D."/>
            <person name="Daum C."/>
            <person name="Ezra D."/>
            <person name="Gonzalez J."/>
            <person name="Henrissat B."/>
            <person name="Kuo A."/>
            <person name="Liang C."/>
            <person name="Lipzen A."/>
            <person name="Lutzoni F."/>
            <person name="Magnuson J."/>
            <person name="Mondo S."/>
            <person name="Nolan M."/>
            <person name="Ohm R."/>
            <person name="Pangilinan J."/>
            <person name="Park H.-J."/>
            <person name="Ramirez L."/>
            <person name="Alfaro M."/>
            <person name="Sun H."/>
            <person name="Tritt A."/>
            <person name="Yoshinaga Y."/>
            <person name="Zwiers L.-H."/>
            <person name="Turgeon B."/>
            <person name="Goodwin S."/>
            <person name="Spatafora J."/>
            <person name="Crous P."/>
            <person name="Grigoriev I."/>
        </authorList>
    </citation>
    <scope>NUCLEOTIDE SEQUENCE</scope>
    <source>
        <strain evidence="21">CBS 107.79</strain>
    </source>
</reference>
<comment type="similarity">
    <text evidence="5 19">Belongs to the ATG9 family.</text>
</comment>
<evidence type="ECO:0000256" key="4">
    <source>
        <dbReference type="ARBA" id="ARBA00004653"/>
    </source>
</evidence>
<evidence type="ECO:0000313" key="21">
    <source>
        <dbReference type="EMBL" id="KAF1973344.1"/>
    </source>
</evidence>